<dbReference type="InterPro" id="IPR000157">
    <property type="entry name" value="TIR_dom"/>
</dbReference>
<keyword evidence="3" id="KW-1185">Reference proteome</keyword>
<reference evidence="3" key="1">
    <citation type="submission" date="2016-10" db="EMBL/GenBank/DDBJ databases">
        <authorList>
            <person name="Varghese N."/>
            <person name="Submissions S."/>
        </authorList>
    </citation>
    <scope>NUCLEOTIDE SEQUENCE [LARGE SCALE GENOMIC DNA]</scope>
    <source>
        <strain evidence="3">P18</strain>
    </source>
</reference>
<organism evidence="2 3">
    <name type="scientific">Butyrivibrio proteoclasticus</name>
    <dbReference type="NCBI Taxonomy" id="43305"/>
    <lineage>
        <taxon>Bacteria</taxon>
        <taxon>Bacillati</taxon>
        <taxon>Bacillota</taxon>
        <taxon>Clostridia</taxon>
        <taxon>Lachnospirales</taxon>
        <taxon>Lachnospiraceae</taxon>
        <taxon>Butyrivibrio</taxon>
    </lineage>
</organism>
<feature type="domain" description="TIR" evidence="1">
    <location>
        <begin position="39"/>
        <end position="152"/>
    </location>
</feature>
<dbReference type="Proteomes" id="UP000182624">
    <property type="component" value="Unassembled WGS sequence"/>
</dbReference>
<dbReference type="Pfam" id="PF13676">
    <property type="entry name" value="TIR_2"/>
    <property type="match status" value="1"/>
</dbReference>
<dbReference type="RefSeq" id="WP_074882861.1">
    <property type="nucleotide sequence ID" value="NZ_FOXO01000001.1"/>
</dbReference>
<dbReference type="EMBL" id="FOXO01000001">
    <property type="protein sequence ID" value="SFP36786.1"/>
    <property type="molecule type" value="Genomic_DNA"/>
</dbReference>
<sequence>MILTESDLRTAAGEARKHPTEFALLEEKMFDEAESYDLFISHSFKDKDLVIGLRYKFQQCGYSVYIDWIDDQNLDRGTVTPKTAEIIRNRLDHCNGLAYVATTNSTNSKWCPWELGLADGKIGRACILPIMSGRFNGNEYLGLYPYLEFSKTAKETRDEFWVYDQADRNRYIVLSSWLNGSNPRIHQ</sequence>
<proteinExistence type="predicted"/>
<evidence type="ECO:0000313" key="2">
    <source>
        <dbReference type="EMBL" id="SFP36786.1"/>
    </source>
</evidence>
<dbReference type="Gene3D" id="3.40.50.10140">
    <property type="entry name" value="Toll/interleukin-1 receptor homology (TIR) domain"/>
    <property type="match status" value="1"/>
</dbReference>
<evidence type="ECO:0000259" key="1">
    <source>
        <dbReference type="Pfam" id="PF13676"/>
    </source>
</evidence>
<dbReference type="AlphaFoldDB" id="A0A1I5PSZ1"/>
<name>A0A1I5PSZ1_9FIRM</name>
<protein>
    <submittedName>
        <fullName evidence="2">TIR domain-containing protein</fullName>
    </submittedName>
</protein>
<evidence type="ECO:0000313" key="3">
    <source>
        <dbReference type="Proteomes" id="UP000182624"/>
    </source>
</evidence>
<accession>A0A1I5PSZ1</accession>
<dbReference type="GO" id="GO:0007165">
    <property type="term" value="P:signal transduction"/>
    <property type="evidence" value="ECO:0007669"/>
    <property type="project" value="InterPro"/>
</dbReference>
<dbReference type="InterPro" id="IPR035897">
    <property type="entry name" value="Toll_tir_struct_dom_sf"/>
</dbReference>
<dbReference type="OrthoDB" id="9810385at2"/>
<gene>
    <name evidence="2" type="ORF">SAMN04487928_101119</name>
</gene>
<dbReference type="SUPFAM" id="SSF52200">
    <property type="entry name" value="Toll/Interleukin receptor TIR domain"/>
    <property type="match status" value="1"/>
</dbReference>